<keyword evidence="7 10" id="KW-0406">Ion transport</keyword>
<dbReference type="OrthoDB" id="9810350at2"/>
<feature type="transmembrane region" description="Helical" evidence="10">
    <location>
        <begin position="12"/>
        <end position="31"/>
    </location>
</feature>
<comment type="function">
    <text evidence="10">Channel that opens in response to stretch forces in the membrane lipid bilayer. May participate in the regulation of osmotic pressure changes within the cell.</text>
</comment>
<keyword evidence="12" id="KW-1185">Reference proteome</keyword>
<reference evidence="11" key="1">
    <citation type="submission" date="2016-10" db="EMBL/GenBank/DDBJ databases">
        <authorList>
            <person name="See-Too W.S."/>
        </authorList>
    </citation>
    <scope>NUCLEOTIDE SEQUENCE</scope>
    <source>
        <strain evidence="11">L10.15</strain>
    </source>
</reference>
<organism evidence="11 12">
    <name type="scientific">Planococcus versutus</name>
    <dbReference type="NCBI Taxonomy" id="1302659"/>
    <lineage>
        <taxon>Bacteria</taxon>
        <taxon>Bacillati</taxon>
        <taxon>Bacillota</taxon>
        <taxon>Bacilli</taxon>
        <taxon>Bacillales</taxon>
        <taxon>Caryophanaceae</taxon>
        <taxon>Planococcus</taxon>
    </lineage>
</organism>
<dbReference type="EMBL" id="CP016540">
    <property type="protein sequence ID" value="ANU28471.1"/>
    <property type="molecule type" value="Genomic_DNA"/>
</dbReference>
<keyword evidence="8 10" id="KW-0472">Membrane</keyword>
<dbReference type="PANTHER" id="PTHR30266">
    <property type="entry name" value="MECHANOSENSITIVE CHANNEL MSCL"/>
    <property type="match status" value="1"/>
</dbReference>
<gene>
    <name evidence="10" type="primary">mscL</name>
    <name evidence="11" type="ORF">I858_015895</name>
</gene>
<evidence type="ECO:0000256" key="2">
    <source>
        <dbReference type="ARBA" id="ARBA00007254"/>
    </source>
</evidence>
<dbReference type="SUPFAM" id="SSF81330">
    <property type="entry name" value="Gated mechanosensitive channel"/>
    <property type="match status" value="1"/>
</dbReference>
<comment type="subunit">
    <text evidence="10">Homopentamer.</text>
</comment>
<dbReference type="NCBIfam" id="TIGR00220">
    <property type="entry name" value="mscL"/>
    <property type="match status" value="1"/>
</dbReference>
<keyword evidence="6 10" id="KW-1133">Transmembrane helix</keyword>
<keyword evidence="4 10" id="KW-1003">Cell membrane</keyword>
<keyword evidence="3 10" id="KW-0813">Transport</keyword>
<sequence>MWEDFKKFALKGNVLDLAVAVVIGAAFGKVVSSLVEDIIMPVVGILVGGISVEDWSYKVNDVVLNYGLFIQSIIDFFIIAFSIFMVIRIFTKMKRKKDIPAEEEPEVLDKTQEILMEIKDLLSKERTGL</sequence>
<dbReference type="InterPro" id="IPR001185">
    <property type="entry name" value="MS_channel"/>
</dbReference>
<dbReference type="PRINTS" id="PR01264">
    <property type="entry name" value="MECHCHANNEL"/>
</dbReference>
<evidence type="ECO:0000256" key="5">
    <source>
        <dbReference type="ARBA" id="ARBA00022692"/>
    </source>
</evidence>
<dbReference type="AlphaFoldDB" id="A0A1B1S5L7"/>
<evidence type="ECO:0000256" key="4">
    <source>
        <dbReference type="ARBA" id="ARBA00022475"/>
    </source>
</evidence>
<dbReference type="Pfam" id="PF01741">
    <property type="entry name" value="MscL"/>
    <property type="match status" value="1"/>
</dbReference>
<evidence type="ECO:0000256" key="3">
    <source>
        <dbReference type="ARBA" id="ARBA00022448"/>
    </source>
</evidence>
<dbReference type="PROSITE" id="PS01327">
    <property type="entry name" value="MSCL"/>
    <property type="match status" value="1"/>
</dbReference>
<evidence type="ECO:0000256" key="1">
    <source>
        <dbReference type="ARBA" id="ARBA00004651"/>
    </source>
</evidence>
<evidence type="ECO:0000256" key="7">
    <source>
        <dbReference type="ARBA" id="ARBA00023065"/>
    </source>
</evidence>
<dbReference type="InterPro" id="IPR036019">
    <property type="entry name" value="MscL_channel"/>
</dbReference>
<dbReference type="HAMAP" id="MF_00115">
    <property type="entry name" value="MscL"/>
    <property type="match status" value="1"/>
</dbReference>
<dbReference type="GO" id="GO:0008381">
    <property type="term" value="F:mechanosensitive monoatomic ion channel activity"/>
    <property type="evidence" value="ECO:0007669"/>
    <property type="project" value="UniProtKB-UniRule"/>
</dbReference>
<dbReference type="KEGG" id="pll:I858_015895"/>
<dbReference type="RefSeq" id="WP_065524817.1">
    <property type="nucleotide sequence ID" value="NZ_CP016540.2"/>
</dbReference>
<dbReference type="Gene3D" id="1.10.1200.120">
    <property type="entry name" value="Large-conductance mechanosensitive channel, MscL, domain 1"/>
    <property type="match status" value="1"/>
</dbReference>
<evidence type="ECO:0000256" key="6">
    <source>
        <dbReference type="ARBA" id="ARBA00022989"/>
    </source>
</evidence>
<evidence type="ECO:0000313" key="11">
    <source>
        <dbReference type="EMBL" id="ANU28471.1"/>
    </source>
</evidence>
<dbReference type="InterPro" id="IPR019823">
    <property type="entry name" value="Mechanosensitive_channel_CS"/>
</dbReference>
<comment type="similarity">
    <text evidence="2 10">Belongs to the MscL family.</text>
</comment>
<dbReference type="NCBIfam" id="NF001843">
    <property type="entry name" value="PRK00567.1-4"/>
    <property type="match status" value="1"/>
</dbReference>
<keyword evidence="5 10" id="KW-0812">Transmembrane</keyword>
<evidence type="ECO:0000256" key="10">
    <source>
        <dbReference type="HAMAP-Rule" id="MF_00115"/>
    </source>
</evidence>
<dbReference type="PANTHER" id="PTHR30266:SF2">
    <property type="entry name" value="LARGE-CONDUCTANCE MECHANOSENSITIVE CHANNEL"/>
    <property type="match status" value="1"/>
</dbReference>
<dbReference type="STRING" id="1302659.I858_015895"/>
<evidence type="ECO:0000256" key="8">
    <source>
        <dbReference type="ARBA" id="ARBA00023136"/>
    </source>
</evidence>
<evidence type="ECO:0000313" key="12">
    <source>
        <dbReference type="Proteomes" id="UP000053354"/>
    </source>
</evidence>
<dbReference type="InterPro" id="IPR037673">
    <property type="entry name" value="MSC/AndL"/>
</dbReference>
<evidence type="ECO:0000256" key="9">
    <source>
        <dbReference type="ARBA" id="ARBA00023303"/>
    </source>
</evidence>
<name>A0A1B1S5L7_9BACL</name>
<keyword evidence="9 10" id="KW-0407">Ion channel</keyword>
<dbReference type="GO" id="GO:0005886">
    <property type="term" value="C:plasma membrane"/>
    <property type="evidence" value="ECO:0007669"/>
    <property type="project" value="UniProtKB-SubCell"/>
</dbReference>
<feature type="transmembrane region" description="Helical" evidence="10">
    <location>
        <begin position="63"/>
        <end position="87"/>
    </location>
</feature>
<proteinExistence type="inferred from homology"/>
<comment type="subcellular location">
    <subcellularLocation>
        <location evidence="1 10">Cell membrane</location>
        <topology evidence="1 10">Multi-pass membrane protein</topology>
    </subcellularLocation>
</comment>
<accession>A0A1B1S5L7</accession>
<protein>
    <recommendedName>
        <fullName evidence="10">Large-conductance mechanosensitive channel</fullName>
    </recommendedName>
</protein>
<dbReference type="Proteomes" id="UP000053354">
    <property type="component" value="Chromosome"/>
</dbReference>